<organism evidence="2 3">
    <name type="scientific">Spirochaeta isovalerica</name>
    <dbReference type="NCBI Taxonomy" id="150"/>
    <lineage>
        <taxon>Bacteria</taxon>
        <taxon>Pseudomonadati</taxon>
        <taxon>Spirochaetota</taxon>
        <taxon>Spirochaetia</taxon>
        <taxon>Spirochaetales</taxon>
        <taxon>Spirochaetaceae</taxon>
        <taxon>Spirochaeta</taxon>
    </lineage>
</organism>
<dbReference type="Proteomes" id="UP000587760">
    <property type="component" value="Unassembled WGS sequence"/>
</dbReference>
<evidence type="ECO:0000313" key="2">
    <source>
        <dbReference type="EMBL" id="MBB6479501.1"/>
    </source>
</evidence>
<evidence type="ECO:0000256" key="1">
    <source>
        <dbReference type="SAM" id="Phobius"/>
    </source>
</evidence>
<feature type="transmembrane region" description="Helical" evidence="1">
    <location>
        <begin position="89"/>
        <end position="116"/>
    </location>
</feature>
<gene>
    <name evidence="2" type="ORF">HNR50_001159</name>
</gene>
<dbReference type="RefSeq" id="WP_184744786.1">
    <property type="nucleotide sequence ID" value="NZ_JACHGJ010000002.1"/>
</dbReference>
<sequence>MSRLEDFIARWLSRSGDATFWSWVITFLYAVVIILSFLYTRKIRGDKPLHLLWMALSTFLLAMGVNKQLDFQTLLIMGGRYLAWKTGFIRYGWVIQMAAGAIISSLCFAAILYILIRCRSVLNRAKTALAGTAILLLFLFIRIGSITGLRTAMILQYIIFHIHALELLGLTIIFASLIYYIFLDAKKEQLPHREAAPEL</sequence>
<keyword evidence="1" id="KW-0472">Membrane</keyword>
<feature type="transmembrane region" description="Helical" evidence="1">
    <location>
        <begin position="51"/>
        <end position="69"/>
    </location>
</feature>
<proteinExistence type="predicted"/>
<keyword evidence="1" id="KW-0812">Transmembrane</keyword>
<keyword evidence="3" id="KW-1185">Reference proteome</keyword>
<dbReference type="AlphaFoldDB" id="A0A841R802"/>
<name>A0A841R802_9SPIO</name>
<comment type="caution">
    <text evidence="2">The sequence shown here is derived from an EMBL/GenBank/DDBJ whole genome shotgun (WGS) entry which is preliminary data.</text>
</comment>
<feature type="transmembrane region" description="Helical" evidence="1">
    <location>
        <begin position="158"/>
        <end position="183"/>
    </location>
</feature>
<accession>A0A841R802</accession>
<feature type="transmembrane region" description="Helical" evidence="1">
    <location>
        <begin position="20"/>
        <end position="39"/>
    </location>
</feature>
<reference evidence="2 3" key="1">
    <citation type="submission" date="2020-08" db="EMBL/GenBank/DDBJ databases">
        <title>Genomic Encyclopedia of Type Strains, Phase IV (KMG-IV): sequencing the most valuable type-strain genomes for metagenomic binning, comparative biology and taxonomic classification.</title>
        <authorList>
            <person name="Goeker M."/>
        </authorList>
    </citation>
    <scope>NUCLEOTIDE SEQUENCE [LARGE SCALE GENOMIC DNA]</scope>
    <source>
        <strain evidence="2 3">DSM 2461</strain>
    </source>
</reference>
<feature type="transmembrane region" description="Helical" evidence="1">
    <location>
        <begin position="128"/>
        <end position="146"/>
    </location>
</feature>
<protein>
    <submittedName>
        <fullName evidence="2">Uncharacterized protein</fullName>
    </submittedName>
</protein>
<evidence type="ECO:0000313" key="3">
    <source>
        <dbReference type="Proteomes" id="UP000587760"/>
    </source>
</evidence>
<dbReference type="EMBL" id="JACHGJ010000002">
    <property type="protein sequence ID" value="MBB6479501.1"/>
    <property type="molecule type" value="Genomic_DNA"/>
</dbReference>
<keyword evidence="1" id="KW-1133">Transmembrane helix</keyword>